<dbReference type="GO" id="GO:0003677">
    <property type="term" value="F:DNA binding"/>
    <property type="evidence" value="ECO:0007669"/>
    <property type="project" value="InterPro"/>
</dbReference>
<sequence>MGSKSLAKCIGVSVEEAERLISNFFSSFPKVKSYINNLKDSADEKGYVSTMLGWLILPLLLKIIRLCHALSKEVDSHPGMQPFEAHVPFTLQFFIDYCIFGMDEITFKIVYLRSGPKTELTNIFYEGVNLQKAADSGFRQSPLPPITLCVTEYDAWAEHIMNAEISGKNEYSSNPGLEYIWKEETARCRIQGTIPEDKFNHYTPRPYYKNIMEKDLLSKVKDIARSMREHGPSNINLSNLTQRLDVIPDQKSVILESLKNEVLETWTCQIDEKKSVLEIEEECTANIEDAQKSDLEDDIGIEDDEQHMNHLIATVHYKGNKDEIGETTEPHEWASKKRPLPQWFSLDKDLPLMVRNKIGDTVDDNQLCVSTDVTMSFDDASFRQTDPILGFSLCVVPDVCRFSTPSIHVFMSTLPVEVFFNGDVMWAENEYSLLESLVNLIRRYTQSKRGNMIDKNDPDMLFGYDTDRLSWGYVFKRAEVIGYSSLFEDLSRFNNVSHGWQRLTSTGVSHFSYIAKLYLLIVLLTGMDTRISITGGVDASSISTYPRIRCTFYHVITKKWVRYIFLLFKKMKSMLEILHLFVRFQEKFRCIGLGNFQILGARIMVKTAAKHTKNRVQESYTEIQTACLCYCQVLVFFCFIIIHAIIKLLRAGSGTFSGIDILSK</sequence>
<dbReference type="WBParaSite" id="Hba_08921">
    <property type="protein sequence ID" value="Hba_08921"/>
    <property type="gene ID" value="Hba_08921"/>
</dbReference>
<accession>A0A1I7WUR3</accession>
<protein>
    <submittedName>
        <fullName evidence="3">POLAc domain-containing protein</fullName>
    </submittedName>
</protein>
<feature type="domain" description="DNA-directed DNA polymerase family A palm" evidence="1">
    <location>
        <begin position="1"/>
        <end position="53"/>
    </location>
</feature>
<dbReference type="Gene3D" id="1.10.150.20">
    <property type="entry name" value="5' to 3' exonuclease, C-terminal subdomain"/>
    <property type="match status" value="1"/>
</dbReference>
<dbReference type="InterPro" id="IPR043502">
    <property type="entry name" value="DNA/RNA_pol_sf"/>
</dbReference>
<dbReference type="PANTHER" id="PTHR45812:SF1">
    <property type="entry name" value="DNA POLYMERASE ZETA CATALYTIC SUBUNIT"/>
    <property type="match status" value="1"/>
</dbReference>
<dbReference type="InterPro" id="IPR030559">
    <property type="entry name" value="PolZ_Rev3"/>
</dbReference>
<dbReference type="GO" id="GO:0016035">
    <property type="term" value="C:zeta DNA polymerase complex"/>
    <property type="evidence" value="ECO:0007669"/>
    <property type="project" value="InterPro"/>
</dbReference>
<dbReference type="GO" id="GO:0006260">
    <property type="term" value="P:DNA replication"/>
    <property type="evidence" value="ECO:0007669"/>
    <property type="project" value="InterPro"/>
</dbReference>
<dbReference type="SUPFAM" id="SSF56672">
    <property type="entry name" value="DNA/RNA polymerases"/>
    <property type="match status" value="1"/>
</dbReference>
<name>A0A1I7WUR3_HETBA</name>
<dbReference type="InterPro" id="IPR036397">
    <property type="entry name" value="RNaseH_sf"/>
</dbReference>
<dbReference type="PANTHER" id="PTHR45812">
    <property type="entry name" value="DNA POLYMERASE ZETA CATALYTIC SUBUNIT"/>
    <property type="match status" value="1"/>
</dbReference>
<dbReference type="Pfam" id="PF00476">
    <property type="entry name" value="DNA_pol_A"/>
    <property type="match status" value="1"/>
</dbReference>
<dbReference type="GO" id="GO:0000724">
    <property type="term" value="P:double-strand break repair via homologous recombination"/>
    <property type="evidence" value="ECO:0007669"/>
    <property type="project" value="TreeGrafter"/>
</dbReference>
<dbReference type="GO" id="GO:0042276">
    <property type="term" value="P:error-prone translesion synthesis"/>
    <property type="evidence" value="ECO:0007669"/>
    <property type="project" value="TreeGrafter"/>
</dbReference>
<dbReference type="GO" id="GO:0005634">
    <property type="term" value="C:nucleus"/>
    <property type="evidence" value="ECO:0007669"/>
    <property type="project" value="TreeGrafter"/>
</dbReference>
<dbReference type="InterPro" id="IPR012337">
    <property type="entry name" value="RNaseH-like_sf"/>
</dbReference>
<keyword evidence="2" id="KW-1185">Reference proteome</keyword>
<evidence type="ECO:0000313" key="3">
    <source>
        <dbReference type="WBParaSite" id="Hba_08921"/>
    </source>
</evidence>
<dbReference type="Proteomes" id="UP000095283">
    <property type="component" value="Unplaced"/>
</dbReference>
<dbReference type="AlphaFoldDB" id="A0A1I7WUR3"/>
<evidence type="ECO:0000313" key="2">
    <source>
        <dbReference type="Proteomes" id="UP000095283"/>
    </source>
</evidence>
<proteinExistence type="predicted"/>
<dbReference type="GO" id="GO:0003887">
    <property type="term" value="F:DNA-directed DNA polymerase activity"/>
    <property type="evidence" value="ECO:0007669"/>
    <property type="project" value="InterPro"/>
</dbReference>
<organism evidence="2 3">
    <name type="scientific">Heterorhabditis bacteriophora</name>
    <name type="common">Entomopathogenic nematode worm</name>
    <dbReference type="NCBI Taxonomy" id="37862"/>
    <lineage>
        <taxon>Eukaryota</taxon>
        <taxon>Metazoa</taxon>
        <taxon>Ecdysozoa</taxon>
        <taxon>Nematoda</taxon>
        <taxon>Chromadorea</taxon>
        <taxon>Rhabditida</taxon>
        <taxon>Rhabditina</taxon>
        <taxon>Rhabditomorpha</taxon>
        <taxon>Strongyloidea</taxon>
        <taxon>Heterorhabditidae</taxon>
        <taxon>Heterorhabditis</taxon>
    </lineage>
</organism>
<dbReference type="Gene3D" id="3.30.342.10">
    <property type="entry name" value="DNA Polymerase, chain B, domain 1"/>
    <property type="match status" value="1"/>
</dbReference>
<reference evidence="3" key="1">
    <citation type="submission" date="2016-11" db="UniProtKB">
        <authorList>
            <consortium name="WormBaseParasite"/>
        </authorList>
    </citation>
    <scope>IDENTIFICATION</scope>
</reference>
<dbReference type="InterPro" id="IPR001098">
    <property type="entry name" value="DNA-dir_DNA_pol_A_palm_dom"/>
</dbReference>
<dbReference type="SUPFAM" id="SSF53098">
    <property type="entry name" value="Ribonuclease H-like"/>
    <property type="match status" value="1"/>
</dbReference>
<dbReference type="Gene3D" id="3.30.420.10">
    <property type="entry name" value="Ribonuclease H-like superfamily/Ribonuclease H"/>
    <property type="match status" value="1"/>
</dbReference>
<evidence type="ECO:0000259" key="1">
    <source>
        <dbReference type="Pfam" id="PF00476"/>
    </source>
</evidence>